<keyword evidence="1" id="KW-0862">Zinc</keyword>
<dbReference type="PROSITE" id="PS50966">
    <property type="entry name" value="ZF_SWIM"/>
    <property type="match status" value="1"/>
</dbReference>
<keyword evidence="1" id="KW-0863">Zinc-finger</keyword>
<evidence type="ECO:0000256" key="2">
    <source>
        <dbReference type="SAM" id="MobiDB-lite"/>
    </source>
</evidence>
<evidence type="ECO:0000313" key="4">
    <source>
        <dbReference type="EMBL" id="KAJ8651289.1"/>
    </source>
</evidence>
<dbReference type="RefSeq" id="XP_058336204.1">
    <property type="nucleotide sequence ID" value="XM_058493030.1"/>
</dbReference>
<organism evidence="4 5">
    <name type="scientific">Lichtheimia ornata</name>
    <dbReference type="NCBI Taxonomy" id="688661"/>
    <lineage>
        <taxon>Eukaryota</taxon>
        <taxon>Fungi</taxon>
        <taxon>Fungi incertae sedis</taxon>
        <taxon>Mucoromycota</taxon>
        <taxon>Mucoromycotina</taxon>
        <taxon>Mucoromycetes</taxon>
        <taxon>Mucorales</taxon>
        <taxon>Lichtheimiaceae</taxon>
        <taxon>Lichtheimia</taxon>
    </lineage>
</organism>
<proteinExistence type="predicted"/>
<keyword evidence="5" id="KW-1185">Reference proteome</keyword>
<protein>
    <recommendedName>
        <fullName evidence="3">SWIM-type domain-containing protein</fullName>
    </recommendedName>
</protein>
<feature type="domain" description="SWIM-type" evidence="3">
    <location>
        <begin position="382"/>
        <end position="423"/>
    </location>
</feature>
<comment type="caution">
    <text evidence="4">The sequence shown here is derived from an EMBL/GenBank/DDBJ whole genome shotgun (WGS) entry which is preliminary data.</text>
</comment>
<name>A0AAD7XNZ9_9FUNG</name>
<feature type="compositionally biased region" description="Low complexity" evidence="2">
    <location>
        <begin position="443"/>
        <end position="476"/>
    </location>
</feature>
<feature type="region of interest" description="Disordered" evidence="2">
    <location>
        <begin position="438"/>
        <end position="487"/>
    </location>
</feature>
<evidence type="ECO:0000256" key="1">
    <source>
        <dbReference type="PROSITE-ProRule" id="PRU00325"/>
    </source>
</evidence>
<gene>
    <name evidence="4" type="ORF">O0I10_013225</name>
</gene>
<dbReference type="InterPro" id="IPR007527">
    <property type="entry name" value="Znf_SWIM"/>
</dbReference>
<dbReference type="GeneID" id="83220485"/>
<dbReference type="Proteomes" id="UP001234581">
    <property type="component" value="Unassembled WGS sequence"/>
</dbReference>
<reference evidence="4 5" key="1">
    <citation type="submission" date="2023-03" db="EMBL/GenBank/DDBJ databases">
        <title>Genome sequence of Lichtheimia ornata CBS 291.66.</title>
        <authorList>
            <person name="Mohabir J.T."/>
            <person name="Shea T.P."/>
            <person name="Kurbessoian T."/>
            <person name="Berby B."/>
            <person name="Fontaine J."/>
            <person name="Livny J."/>
            <person name="Gnirke A."/>
            <person name="Stajich J.E."/>
            <person name="Cuomo C.A."/>
        </authorList>
    </citation>
    <scope>NUCLEOTIDE SEQUENCE [LARGE SCALE GENOMIC DNA]</scope>
    <source>
        <strain evidence="4">CBS 291.66</strain>
    </source>
</reference>
<dbReference type="AlphaFoldDB" id="A0AAD7XNZ9"/>
<sequence>MKEYILGMLENGHGVTRRQIRMKLNRDMLTLPIQHVDAQVRTEAIAHIYRTWHHARTQKDKDDDTAVGRWLDELEARQYTVWRIANDDTVRYAFGFCSTWQQNELTKSGNWSMDATHNMGPDANALLYTIIVRHPLADRGIPVAYLFTNDKSAYPVTEWLENIAALGGSPKIITVDCDLGEVKAIQTLVEKAVEWGRAQNKMERKYIEMQKMRDEMKALMWEQDRDEFCKKWNAFKKTWSMHQSAFVDDFEKQWMAEDKYPRWARCYHPAVYTNMLTNNYVESWHNQLKTVYLARKYPRRVDFLIYTLVEEVELDMISEVKRRAARNGQLTNIQRHMLPKKKQADEMADDVSDVALSRMIRPNRSIQNTFTVESFKLDGVRYMVTVHFDENSDAKTIMSCSCPAYTFDYLPCKHMFLLARWDTAYTVNGDYRPTRLIIDPNTSTSQSLPLPGSSPNPSNVSSSASSSDPSSSAPAPTGRDAPLGNPRDAMKAVINKFKRTFEQSAFSDHRLLAIVSKLEGLHSELQQAIVLPPNARLQTQHPKKKTRTRK</sequence>
<dbReference type="GO" id="GO:0008270">
    <property type="term" value="F:zinc ion binding"/>
    <property type="evidence" value="ECO:0007669"/>
    <property type="project" value="UniProtKB-KW"/>
</dbReference>
<dbReference type="Pfam" id="PF04434">
    <property type="entry name" value="SWIM"/>
    <property type="match status" value="1"/>
</dbReference>
<dbReference type="EMBL" id="JARTCD010000335">
    <property type="protein sequence ID" value="KAJ8651289.1"/>
    <property type="molecule type" value="Genomic_DNA"/>
</dbReference>
<evidence type="ECO:0000313" key="5">
    <source>
        <dbReference type="Proteomes" id="UP001234581"/>
    </source>
</evidence>
<accession>A0AAD7XNZ9</accession>
<evidence type="ECO:0000259" key="3">
    <source>
        <dbReference type="PROSITE" id="PS50966"/>
    </source>
</evidence>
<keyword evidence="1" id="KW-0479">Metal-binding</keyword>